<accession>A0A8T1RCB9</accession>
<gene>
    <name evidence="2" type="ORF">CIPAW_02G079700</name>
</gene>
<name>A0A8T1RCB9_CARIL</name>
<evidence type="ECO:0000256" key="1">
    <source>
        <dbReference type="SAM" id="MobiDB-lite"/>
    </source>
</evidence>
<organism evidence="2 3">
    <name type="scientific">Carya illinoinensis</name>
    <name type="common">Pecan</name>
    <dbReference type="NCBI Taxonomy" id="32201"/>
    <lineage>
        <taxon>Eukaryota</taxon>
        <taxon>Viridiplantae</taxon>
        <taxon>Streptophyta</taxon>
        <taxon>Embryophyta</taxon>
        <taxon>Tracheophyta</taxon>
        <taxon>Spermatophyta</taxon>
        <taxon>Magnoliopsida</taxon>
        <taxon>eudicotyledons</taxon>
        <taxon>Gunneridae</taxon>
        <taxon>Pentapetalae</taxon>
        <taxon>rosids</taxon>
        <taxon>fabids</taxon>
        <taxon>Fagales</taxon>
        <taxon>Juglandaceae</taxon>
        <taxon>Carya</taxon>
    </lineage>
</organism>
<keyword evidence="3" id="KW-1185">Reference proteome</keyword>
<comment type="caution">
    <text evidence="2">The sequence shown here is derived from an EMBL/GenBank/DDBJ whole genome shotgun (WGS) entry which is preliminary data.</text>
</comment>
<protein>
    <submittedName>
        <fullName evidence="2">Uncharacterized protein</fullName>
    </submittedName>
</protein>
<sequence>MLKGFDNDESVRELLLLCRKVARVSVALWLEAAIVAHGSRSGGIEQGVREREREREGGRGIVAEVGASVVGKGGRGSSPRWGAGGGGGAAQSLAAELAGDGNEPSEGEGTRFGLASGREKGKRGRGRRGVAGSGEVVALGGGDGRLGCSRGERE</sequence>
<evidence type="ECO:0000313" key="2">
    <source>
        <dbReference type="EMBL" id="KAG6664249.1"/>
    </source>
</evidence>
<feature type="region of interest" description="Disordered" evidence="1">
    <location>
        <begin position="71"/>
        <end position="154"/>
    </location>
</feature>
<feature type="compositionally biased region" description="Gly residues" evidence="1">
    <location>
        <begin position="71"/>
        <end position="89"/>
    </location>
</feature>
<evidence type="ECO:0000313" key="3">
    <source>
        <dbReference type="Proteomes" id="UP000811609"/>
    </source>
</evidence>
<feature type="compositionally biased region" description="Low complexity" evidence="1">
    <location>
        <begin position="90"/>
        <end position="99"/>
    </location>
</feature>
<proteinExistence type="predicted"/>
<dbReference type="Proteomes" id="UP000811609">
    <property type="component" value="Chromosome 2"/>
</dbReference>
<dbReference type="EMBL" id="CM031810">
    <property type="protein sequence ID" value="KAG6664249.1"/>
    <property type="molecule type" value="Genomic_DNA"/>
</dbReference>
<reference evidence="2" key="1">
    <citation type="submission" date="2020-12" db="EMBL/GenBank/DDBJ databases">
        <title>WGS assembly of Carya illinoinensis cv. Pawnee.</title>
        <authorList>
            <person name="Platts A."/>
            <person name="Shu S."/>
            <person name="Wright S."/>
            <person name="Barry K."/>
            <person name="Edger P."/>
            <person name="Pires J.C."/>
            <person name="Schmutz J."/>
        </authorList>
    </citation>
    <scope>NUCLEOTIDE SEQUENCE</scope>
    <source>
        <tissue evidence="2">Leaf</tissue>
    </source>
</reference>
<dbReference type="AlphaFoldDB" id="A0A8T1RCB9"/>